<feature type="transmembrane region" description="Helical" evidence="2">
    <location>
        <begin position="118"/>
        <end position="139"/>
    </location>
</feature>
<feature type="region of interest" description="Disordered" evidence="1">
    <location>
        <begin position="250"/>
        <end position="269"/>
    </location>
</feature>
<protein>
    <recommendedName>
        <fullName evidence="3">DUF6534 domain-containing protein</fullName>
    </recommendedName>
</protein>
<feature type="transmembrane region" description="Helical" evidence="2">
    <location>
        <begin position="82"/>
        <end position="106"/>
    </location>
</feature>
<proteinExistence type="predicted"/>
<keyword evidence="5" id="KW-1185">Reference proteome</keyword>
<dbReference type="STRING" id="1884261.A0A5C3QY38"/>
<feature type="transmembrane region" description="Helical" evidence="2">
    <location>
        <begin position="226"/>
        <end position="246"/>
    </location>
</feature>
<dbReference type="OrthoDB" id="2798516at2759"/>
<feature type="compositionally biased region" description="Polar residues" evidence="1">
    <location>
        <begin position="256"/>
        <end position="267"/>
    </location>
</feature>
<evidence type="ECO:0000259" key="3">
    <source>
        <dbReference type="Pfam" id="PF20152"/>
    </source>
</evidence>
<reference evidence="4 5" key="1">
    <citation type="journal article" date="2019" name="Nat. Ecol. Evol.">
        <title>Megaphylogeny resolves global patterns of mushroom evolution.</title>
        <authorList>
            <person name="Varga T."/>
            <person name="Krizsan K."/>
            <person name="Foldi C."/>
            <person name="Dima B."/>
            <person name="Sanchez-Garcia M."/>
            <person name="Sanchez-Ramirez S."/>
            <person name="Szollosi G.J."/>
            <person name="Szarkandi J.G."/>
            <person name="Papp V."/>
            <person name="Albert L."/>
            <person name="Andreopoulos W."/>
            <person name="Angelini C."/>
            <person name="Antonin V."/>
            <person name="Barry K.W."/>
            <person name="Bougher N.L."/>
            <person name="Buchanan P."/>
            <person name="Buyck B."/>
            <person name="Bense V."/>
            <person name="Catcheside P."/>
            <person name="Chovatia M."/>
            <person name="Cooper J."/>
            <person name="Damon W."/>
            <person name="Desjardin D."/>
            <person name="Finy P."/>
            <person name="Geml J."/>
            <person name="Haridas S."/>
            <person name="Hughes K."/>
            <person name="Justo A."/>
            <person name="Karasinski D."/>
            <person name="Kautmanova I."/>
            <person name="Kiss B."/>
            <person name="Kocsube S."/>
            <person name="Kotiranta H."/>
            <person name="LaButti K.M."/>
            <person name="Lechner B.E."/>
            <person name="Liimatainen K."/>
            <person name="Lipzen A."/>
            <person name="Lukacs Z."/>
            <person name="Mihaltcheva S."/>
            <person name="Morgado L.N."/>
            <person name="Niskanen T."/>
            <person name="Noordeloos M.E."/>
            <person name="Ohm R.A."/>
            <person name="Ortiz-Santana B."/>
            <person name="Ovrebo C."/>
            <person name="Racz N."/>
            <person name="Riley R."/>
            <person name="Savchenko A."/>
            <person name="Shiryaev A."/>
            <person name="Soop K."/>
            <person name="Spirin V."/>
            <person name="Szebenyi C."/>
            <person name="Tomsovsky M."/>
            <person name="Tulloss R.E."/>
            <person name="Uehling J."/>
            <person name="Grigoriev I.V."/>
            <person name="Vagvolgyi C."/>
            <person name="Papp T."/>
            <person name="Martin F.M."/>
            <person name="Miettinen O."/>
            <person name="Hibbett D.S."/>
            <person name="Nagy L.G."/>
        </authorList>
    </citation>
    <scope>NUCLEOTIDE SEQUENCE [LARGE SCALE GENOMIC DNA]</scope>
    <source>
        <strain evidence="4 5">CBS 309.79</strain>
    </source>
</reference>
<feature type="domain" description="DUF6534" evidence="3">
    <location>
        <begin position="164"/>
        <end position="250"/>
    </location>
</feature>
<organism evidence="4 5">
    <name type="scientific">Pterulicium gracile</name>
    <dbReference type="NCBI Taxonomy" id="1884261"/>
    <lineage>
        <taxon>Eukaryota</taxon>
        <taxon>Fungi</taxon>
        <taxon>Dikarya</taxon>
        <taxon>Basidiomycota</taxon>
        <taxon>Agaricomycotina</taxon>
        <taxon>Agaricomycetes</taxon>
        <taxon>Agaricomycetidae</taxon>
        <taxon>Agaricales</taxon>
        <taxon>Pleurotineae</taxon>
        <taxon>Pterulaceae</taxon>
        <taxon>Pterulicium</taxon>
    </lineage>
</organism>
<evidence type="ECO:0000256" key="1">
    <source>
        <dbReference type="SAM" id="MobiDB-lite"/>
    </source>
</evidence>
<feature type="transmembrane region" description="Helical" evidence="2">
    <location>
        <begin position="45"/>
        <end position="70"/>
    </location>
</feature>
<feature type="transmembrane region" description="Helical" evidence="2">
    <location>
        <begin position="12"/>
        <end position="33"/>
    </location>
</feature>
<evidence type="ECO:0000256" key="2">
    <source>
        <dbReference type="SAM" id="Phobius"/>
    </source>
</evidence>
<feature type="transmembrane region" description="Helical" evidence="2">
    <location>
        <begin position="159"/>
        <end position="180"/>
    </location>
</feature>
<dbReference type="EMBL" id="ML178814">
    <property type="protein sequence ID" value="TFL06943.1"/>
    <property type="molecule type" value="Genomic_DNA"/>
</dbReference>
<accession>A0A5C3QY38</accession>
<dbReference type="PANTHER" id="PTHR40465:SF1">
    <property type="entry name" value="DUF6534 DOMAIN-CONTAINING PROTEIN"/>
    <property type="match status" value="1"/>
</dbReference>
<dbReference type="Proteomes" id="UP000305067">
    <property type="component" value="Unassembled WGS sequence"/>
</dbReference>
<dbReference type="Pfam" id="PF20152">
    <property type="entry name" value="DUF6534"/>
    <property type="match status" value="1"/>
</dbReference>
<keyword evidence="2" id="KW-0812">Transmembrane</keyword>
<evidence type="ECO:0000313" key="4">
    <source>
        <dbReference type="EMBL" id="TFL06943.1"/>
    </source>
</evidence>
<keyword evidence="2" id="KW-0472">Membrane</keyword>
<evidence type="ECO:0000313" key="5">
    <source>
        <dbReference type="Proteomes" id="UP000305067"/>
    </source>
</evidence>
<gene>
    <name evidence="4" type="ORF">BDV98DRAFT_3577</name>
</gene>
<dbReference type="InterPro" id="IPR045339">
    <property type="entry name" value="DUF6534"/>
</dbReference>
<dbReference type="PANTHER" id="PTHR40465">
    <property type="entry name" value="CHROMOSOME 1, WHOLE GENOME SHOTGUN SEQUENCE"/>
    <property type="match status" value="1"/>
</dbReference>
<keyword evidence="2" id="KW-1133">Transmembrane helix</keyword>
<sequence>MSDVHSTVGALFLGVVFACILSGVTILQAFLYFHYFRRDMLIHKISVAVLMILDTTHGACMLHAVYSYIVTGWGDSAGLHEIIWSVQIQVSLNVAIILLVQSLYTFRVWLLSGYYKGLLGYLSIVAVAGGFGIGIALAYKIFTVGTFEELKQVSWVINAALASSTVIDFTIAIAMCYYLWKSKTATSRLNSRLSNLIQFTLGSGVLTSACSTSALLSHVFMPDNFIFLGVQFLLTKLYLVSFLTMLNSRPRGGSGATTDESPSSRYSLTKDGAPVYATAW</sequence>
<dbReference type="AlphaFoldDB" id="A0A5C3QY38"/>
<feature type="transmembrane region" description="Helical" evidence="2">
    <location>
        <begin position="201"/>
        <end position="220"/>
    </location>
</feature>
<name>A0A5C3QY38_9AGAR</name>